<dbReference type="SUPFAM" id="SSF52540">
    <property type="entry name" value="P-loop containing nucleoside triphosphate hydrolases"/>
    <property type="match status" value="1"/>
</dbReference>
<dbReference type="Gene3D" id="3.40.50.300">
    <property type="entry name" value="P-loop containing nucleotide triphosphate hydrolases"/>
    <property type="match status" value="1"/>
</dbReference>
<dbReference type="InterPro" id="IPR027417">
    <property type="entry name" value="P-loop_NTPase"/>
</dbReference>
<sequence length="240" mass="26959">MRTYDPDQPLIFSHIPKTGGSSVKRVFAGWFGDNYLLHRKRKGIWLKQDLANLPDPTAPAVVCGHFNRMRGSSLEAFYPEVQQLVTVLRNPWERVVSGYFYRQRVLANPRHPNSPAFQRVVALSLDDYVSGWPYDDPDFGPPMTNFLPKPAAGQTIIDAMEEHCVAVGILELLPKSLSVIATALGRPTPPSTPHQNATPRNAGLPTHLKAAFVERNAQEYEIYNHFRHRLLSEAPGEPLQ</sequence>
<evidence type="ECO:0000313" key="2">
    <source>
        <dbReference type="Proteomes" id="UP000198851"/>
    </source>
</evidence>
<dbReference type="Proteomes" id="UP000198851">
    <property type="component" value="Unassembled WGS sequence"/>
</dbReference>
<protein>
    <submittedName>
        <fullName evidence="1">Sulfotransferase family protein</fullName>
    </submittedName>
</protein>
<evidence type="ECO:0000313" key="1">
    <source>
        <dbReference type="EMBL" id="SFL05334.1"/>
    </source>
</evidence>
<dbReference type="AlphaFoldDB" id="A0A1I4EHV6"/>
<keyword evidence="1" id="KW-0808">Transferase</keyword>
<organism evidence="1 2">
    <name type="scientific">Shimia haliotis</name>
    <dbReference type="NCBI Taxonomy" id="1280847"/>
    <lineage>
        <taxon>Bacteria</taxon>
        <taxon>Pseudomonadati</taxon>
        <taxon>Pseudomonadota</taxon>
        <taxon>Alphaproteobacteria</taxon>
        <taxon>Rhodobacterales</taxon>
        <taxon>Roseobacteraceae</taxon>
    </lineage>
</organism>
<dbReference type="GO" id="GO:0008146">
    <property type="term" value="F:sulfotransferase activity"/>
    <property type="evidence" value="ECO:0007669"/>
    <property type="project" value="InterPro"/>
</dbReference>
<name>A0A1I4EHV6_9RHOB</name>
<dbReference type="STRING" id="1280847.SAMN04488036_104303"/>
<reference evidence="2" key="1">
    <citation type="submission" date="2016-10" db="EMBL/GenBank/DDBJ databases">
        <authorList>
            <person name="Varghese N."/>
            <person name="Submissions S."/>
        </authorList>
    </citation>
    <scope>NUCLEOTIDE SEQUENCE [LARGE SCALE GENOMIC DNA]</scope>
    <source>
        <strain evidence="2">DSM 28453</strain>
    </source>
</reference>
<gene>
    <name evidence="1" type="ORF">SAMN04488036_104303</name>
</gene>
<dbReference type="GO" id="GO:0016020">
    <property type="term" value="C:membrane"/>
    <property type="evidence" value="ECO:0007669"/>
    <property type="project" value="InterPro"/>
</dbReference>
<proteinExistence type="predicted"/>
<keyword evidence="2" id="KW-1185">Reference proteome</keyword>
<dbReference type="Pfam" id="PF03567">
    <property type="entry name" value="Sulfotransfer_2"/>
    <property type="match status" value="1"/>
</dbReference>
<dbReference type="InterPro" id="IPR005331">
    <property type="entry name" value="Sulfotransferase"/>
</dbReference>
<dbReference type="EMBL" id="FOSZ01000004">
    <property type="protein sequence ID" value="SFL05334.1"/>
    <property type="molecule type" value="Genomic_DNA"/>
</dbReference>
<accession>A0A1I4EHV6</accession>
<dbReference type="OrthoDB" id="1407035at2"/>
<dbReference type="RefSeq" id="WP_093324019.1">
    <property type="nucleotide sequence ID" value="NZ_FOSZ01000004.1"/>
</dbReference>